<protein>
    <submittedName>
        <fullName evidence="4">Uncharacterized protein</fullName>
    </submittedName>
</protein>
<evidence type="ECO:0000313" key="4">
    <source>
        <dbReference type="EMBL" id="OJJ96648.1"/>
    </source>
</evidence>
<dbReference type="Gene3D" id="1.25.40.20">
    <property type="entry name" value="Ankyrin repeat-containing domain"/>
    <property type="match status" value="1"/>
</dbReference>
<dbReference type="RefSeq" id="XP_020052988.1">
    <property type="nucleotide sequence ID" value="XM_020205845.1"/>
</dbReference>
<dbReference type="STRING" id="690307.A0A1L9WKG4"/>
<keyword evidence="1" id="KW-0677">Repeat</keyword>
<gene>
    <name evidence="4" type="ORF">ASPACDRAFT_81311</name>
</gene>
<accession>A0A1L9WKG4</accession>
<keyword evidence="5" id="KW-1185">Reference proteome</keyword>
<dbReference type="OMA" id="DEYSCCE"/>
<evidence type="ECO:0000313" key="5">
    <source>
        <dbReference type="Proteomes" id="UP000184546"/>
    </source>
</evidence>
<dbReference type="Pfam" id="PF00023">
    <property type="entry name" value="Ank"/>
    <property type="match status" value="1"/>
</dbReference>
<dbReference type="InterPro" id="IPR036770">
    <property type="entry name" value="Ankyrin_rpt-contain_sf"/>
</dbReference>
<dbReference type="OrthoDB" id="366390at2759"/>
<feature type="repeat" description="ANK" evidence="3">
    <location>
        <begin position="60"/>
        <end position="92"/>
    </location>
</feature>
<keyword evidence="2 3" id="KW-0040">ANK repeat</keyword>
<sequence length="138" mass="14988">MTALLCASCESVVALLLDAGADPNAADLNGRTPISYAAERGDESSVLLLLERGAMIEEGQESSPLMEAISQHSTAFVQLLLEKGADPYSDEYSCCEYPPLRHAADHGQMEFVRLLLEKDAVSARNQEGSYTPSYRFSL</sequence>
<dbReference type="InterPro" id="IPR050745">
    <property type="entry name" value="Multifunctional_regulatory"/>
</dbReference>
<reference evidence="5" key="1">
    <citation type="journal article" date="2017" name="Genome Biol.">
        <title>Comparative genomics reveals high biological diversity and specific adaptations in the industrially and medically important fungal genus Aspergillus.</title>
        <authorList>
            <person name="de Vries R.P."/>
            <person name="Riley R."/>
            <person name="Wiebenga A."/>
            <person name="Aguilar-Osorio G."/>
            <person name="Amillis S."/>
            <person name="Uchima C.A."/>
            <person name="Anderluh G."/>
            <person name="Asadollahi M."/>
            <person name="Askin M."/>
            <person name="Barry K."/>
            <person name="Battaglia E."/>
            <person name="Bayram O."/>
            <person name="Benocci T."/>
            <person name="Braus-Stromeyer S.A."/>
            <person name="Caldana C."/>
            <person name="Canovas D."/>
            <person name="Cerqueira G.C."/>
            <person name="Chen F."/>
            <person name="Chen W."/>
            <person name="Choi C."/>
            <person name="Clum A."/>
            <person name="Dos Santos R.A."/>
            <person name="Damasio A.R."/>
            <person name="Diallinas G."/>
            <person name="Emri T."/>
            <person name="Fekete E."/>
            <person name="Flipphi M."/>
            <person name="Freyberg S."/>
            <person name="Gallo A."/>
            <person name="Gournas C."/>
            <person name="Habgood R."/>
            <person name="Hainaut M."/>
            <person name="Harispe M.L."/>
            <person name="Henrissat B."/>
            <person name="Hilden K.S."/>
            <person name="Hope R."/>
            <person name="Hossain A."/>
            <person name="Karabika E."/>
            <person name="Karaffa L."/>
            <person name="Karanyi Z."/>
            <person name="Krasevec N."/>
            <person name="Kuo A."/>
            <person name="Kusch H."/>
            <person name="LaButti K."/>
            <person name="Lagendijk E.L."/>
            <person name="Lapidus A."/>
            <person name="Levasseur A."/>
            <person name="Lindquist E."/>
            <person name="Lipzen A."/>
            <person name="Logrieco A.F."/>
            <person name="MacCabe A."/>
            <person name="Maekelae M.R."/>
            <person name="Malavazi I."/>
            <person name="Melin P."/>
            <person name="Meyer V."/>
            <person name="Mielnichuk N."/>
            <person name="Miskei M."/>
            <person name="Molnar A.P."/>
            <person name="Mule G."/>
            <person name="Ngan C.Y."/>
            <person name="Orejas M."/>
            <person name="Orosz E."/>
            <person name="Ouedraogo J.P."/>
            <person name="Overkamp K.M."/>
            <person name="Park H.-S."/>
            <person name="Perrone G."/>
            <person name="Piumi F."/>
            <person name="Punt P.J."/>
            <person name="Ram A.F."/>
            <person name="Ramon A."/>
            <person name="Rauscher S."/>
            <person name="Record E."/>
            <person name="Riano-Pachon D.M."/>
            <person name="Robert V."/>
            <person name="Roehrig J."/>
            <person name="Ruller R."/>
            <person name="Salamov A."/>
            <person name="Salih N.S."/>
            <person name="Samson R.A."/>
            <person name="Sandor E."/>
            <person name="Sanguinetti M."/>
            <person name="Schuetze T."/>
            <person name="Sepcic K."/>
            <person name="Shelest E."/>
            <person name="Sherlock G."/>
            <person name="Sophianopoulou V."/>
            <person name="Squina F.M."/>
            <person name="Sun H."/>
            <person name="Susca A."/>
            <person name="Todd R.B."/>
            <person name="Tsang A."/>
            <person name="Unkles S.E."/>
            <person name="van de Wiele N."/>
            <person name="van Rossen-Uffink D."/>
            <person name="Oliveira J.V."/>
            <person name="Vesth T.C."/>
            <person name="Visser J."/>
            <person name="Yu J.-H."/>
            <person name="Zhou M."/>
            <person name="Andersen M.R."/>
            <person name="Archer D.B."/>
            <person name="Baker S.E."/>
            <person name="Benoit I."/>
            <person name="Brakhage A.A."/>
            <person name="Braus G.H."/>
            <person name="Fischer R."/>
            <person name="Frisvad J.C."/>
            <person name="Goldman G.H."/>
            <person name="Houbraken J."/>
            <person name="Oakley B."/>
            <person name="Pocsi I."/>
            <person name="Scazzocchio C."/>
            <person name="Seiboth B."/>
            <person name="vanKuyk P.A."/>
            <person name="Wortman J."/>
            <person name="Dyer P.S."/>
            <person name="Grigoriev I.V."/>
        </authorList>
    </citation>
    <scope>NUCLEOTIDE SEQUENCE [LARGE SCALE GENOMIC DNA]</scope>
    <source>
        <strain evidence="5">ATCC 16872 / CBS 172.66 / WB 5094</strain>
    </source>
</reference>
<dbReference type="Proteomes" id="UP000184546">
    <property type="component" value="Unassembled WGS sequence"/>
</dbReference>
<evidence type="ECO:0000256" key="3">
    <source>
        <dbReference type="PROSITE-ProRule" id="PRU00023"/>
    </source>
</evidence>
<dbReference type="PROSITE" id="PS50297">
    <property type="entry name" value="ANK_REP_REGION"/>
    <property type="match status" value="1"/>
</dbReference>
<feature type="repeat" description="ANK" evidence="3">
    <location>
        <begin position="29"/>
        <end position="61"/>
    </location>
</feature>
<dbReference type="InterPro" id="IPR002110">
    <property type="entry name" value="Ankyrin_rpt"/>
</dbReference>
<dbReference type="PANTHER" id="PTHR24189">
    <property type="entry name" value="MYOTROPHIN"/>
    <property type="match status" value="1"/>
</dbReference>
<name>A0A1L9WKG4_ASPA1</name>
<dbReference type="SUPFAM" id="SSF48403">
    <property type="entry name" value="Ankyrin repeat"/>
    <property type="match status" value="1"/>
</dbReference>
<proteinExistence type="predicted"/>
<dbReference type="GeneID" id="30979659"/>
<dbReference type="PANTHER" id="PTHR24189:SF50">
    <property type="entry name" value="ANKYRIN REPEAT AND SOCS BOX PROTEIN 2"/>
    <property type="match status" value="1"/>
</dbReference>
<dbReference type="SMART" id="SM00248">
    <property type="entry name" value="ANK"/>
    <property type="match status" value="4"/>
</dbReference>
<organism evidence="4 5">
    <name type="scientific">Aspergillus aculeatus (strain ATCC 16872 / CBS 172.66 / WB 5094)</name>
    <dbReference type="NCBI Taxonomy" id="690307"/>
    <lineage>
        <taxon>Eukaryota</taxon>
        <taxon>Fungi</taxon>
        <taxon>Dikarya</taxon>
        <taxon>Ascomycota</taxon>
        <taxon>Pezizomycotina</taxon>
        <taxon>Eurotiomycetes</taxon>
        <taxon>Eurotiomycetidae</taxon>
        <taxon>Eurotiales</taxon>
        <taxon>Aspergillaceae</taxon>
        <taxon>Aspergillus</taxon>
        <taxon>Aspergillus subgen. Circumdati</taxon>
    </lineage>
</organism>
<dbReference type="EMBL" id="KV878985">
    <property type="protein sequence ID" value="OJJ96648.1"/>
    <property type="molecule type" value="Genomic_DNA"/>
</dbReference>
<dbReference type="VEuPathDB" id="FungiDB:ASPACDRAFT_81311"/>
<evidence type="ECO:0000256" key="1">
    <source>
        <dbReference type="ARBA" id="ARBA00022737"/>
    </source>
</evidence>
<dbReference type="PROSITE" id="PS50088">
    <property type="entry name" value="ANK_REPEAT"/>
    <property type="match status" value="2"/>
</dbReference>
<dbReference type="AlphaFoldDB" id="A0A1L9WKG4"/>
<dbReference type="Pfam" id="PF12796">
    <property type="entry name" value="Ank_2"/>
    <property type="match status" value="1"/>
</dbReference>
<evidence type="ECO:0000256" key="2">
    <source>
        <dbReference type="ARBA" id="ARBA00023043"/>
    </source>
</evidence>